<organism evidence="4 5">
    <name type="scientific">Actinophytocola oryzae</name>
    <dbReference type="NCBI Taxonomy" id="502181"/>
    <lineage>
        <taxon>Bacteria</taxon>
        <taxon>Bacillati</taxon>
        <taxon>Actinomycetota</taxon>
        <taxon>Actinomycetes</taxon>
        <taxon>Pseudonocardiales</taxon>
        <taxon>Pseudonocardiaceae</taxon>
    </lineage>
</organism>
<dbReference type="EMBL" id="SOCP01000027">
    <property type="protein sequence ID" value="TDV38560.1"/>
    <property type="molecule type" value="Genomic_DNA"/>
</dbReference>
<sequence>MSSNRWVVRFDLGKPDLWLVAPVTPRVRAMTTTSTAPLTGRVALVTGAASGIGAATARRLAADGACVALVARRADRLAALASEIGEQALAVPADLTRPDSIDRIAEDVTARLGAVDLLVNNAGVMLPNPIADRRGTEWQHMLDLNLIALLHVTRALLPGLLVAATEGRTADIVNLSSTGADAAVPAFAVYGATKAAVSYLSRALRAELAPTGVRITDVKPGGVATELFDHATHPDLREGMMTAARNGRLLNADDVADAICYAVSRPAHVCLSQLTVMPLAQPQ</sequence>
<dbReference type="FunFam" id="3.40.50.720:FF:000047">
    <property type="entry name" value="NADP-dependent L-serine/L-allo-threonine dehydrogenase"/>
    <property type="match status" value="1"/>
</dbReference>
<dbReference type="AlphaFoldDB" id="A0A4R7UV61"/>
<gene>
    <name evidence="4" type="ORF">CLV71_1273</name>
</gene>
<dbReference type="SUPFAM" id="SSF51735">
    <property type="entry name" value="NAD(P)-binding Rossmann-fold domains"/>
    <property type="match status" value="1"/>
</dbReference>
<comment type="caution">
    <text evidence="4">The sequence shown here is derived from an EMBL/GenBank/DDBJ whole genome shotgun (WGS) entry which is preliminary data.</text>
</comment>
<name>A0A4R7UV61_9PSEU</name>
<dbReference type="Pfam" id="PF00106">
    <property type="entry name" value="adh_short"/>
    <property type="match status" value="1"/>
</dbReference>
<keyword evidence="2" id="KW-0560">Oxidoreductase</keyword>
<dbReference type="GO" id="GO:0016616">
    <property type="term" value="F:oxidoreductase activity, acting on the CH-OH group of donors, NAD or NADP as acceptor"/>
    <property type="evidence" value="ECO:0007669"/>
    <property type="project" value="UniProtKB-ARBA"/>
</dbReference>
<dbReference type="InterPro" id="IPR036291">
    <property type="entry name" value="NAD(P)-bd_dom_sf"/>
</dbReference>
<evidence type="ECO:0000313" key="5">
    <source>
        <dbReference type="Proteomes" id="UP000294927"/>
    </source>
</evidence>
<dbReference type="PROSITE" id="PS00061">
    <property type="entry name" value="ADH_SHORT"/>
    <property type="match status" value="1"/>
</dbReference>
<evidence type="ECO:0000256" key="2">
    <source>
        <dbReference type="ARBA" id="ARBA00023002"/>
    </source>
</evidence>
<keyword evidence="5" id="KW-1185">Reference proteome</keyword>
<dbReference type="PANTHER" id="PTHR43669">
    <property type="entry name" value="5-KETO-D-GLUCONATE 5-REDUCTASE"/>
    <property type="match status" value="1"/>
</dbReference>
<evidence type="ECO:0000256" key="1">
    <source>
        <dbReference type="ARBA" id="ARBA00006484"/>
    </source>
</evidence>
<dbReference type="Proteomes" id="UP000294927">
    <property type="component" value="Unassembled WGS sequence"/>
</dbReference>
<dbReference type="Gene3D" id="3.40.50.720">
    <property type="entry name" value="NAD(P)-binding Rossmann-like Domain"/>
    <property type="match status" value="1"/>
</dbReference>
<dbReference type="PANTHER" id="PTHR43669:SF3">
    <property type="entry name" value="ALCOHOL DEHYDROGENASE, PUTATIVE (AFU_ORTHOLOGUE AFUA_3G03445)-RELATED"/>
    <property type="match status" value="1"/>
</dbReference>
<reference evidence="4 5" key="1">
    <citation type="submission" date="2019-03" db="EMBL/GenBank/DDBJ databases">
        <title>Genomic Encyclopedia of Archaeal and Bacterial Type Strains, Phase II (KMG-II): from individual species to whole genera.</title>
        <authorList>
            <person name="Goeker M."/>
        </authorList>
    </citation>
    <scope>NUCLEOTIDE SEQUENCE [LARGE SCALE GENOMIC DNA]</scope>
    <source>
        <strain evidence="4 5">DSM 45499</strain>
    </source>
</reference>
<dbReference type="PRINTS" id="PR00080">
    <property type="entry name" value="SDRFAMILY"/>
</dbReference>
<evidence type="ECO:0000313" key="4">
    <source>
        <dbReference type="EMBL" id="TDV38560.1"/>
    </source>
</evidence>
<proteinExistence type="inferred from homology"/>
<accession>A0A4R7UV61</accession>
<evidence type="ECO:0000256" key="3">
    <source>
        <dbReference type="RuleBase" id="RU000363"/>
    </source>
</evidence>
<comment type="similarity">
    <text evidence="1 3">Belongs to the short-chain dehydrogenases/reductases (SDR) family.</text>
</comment>
<dbReference type="InterPro" id="IPR002347">
    <property type="entry name" value="SDR_fam"/>
</dbReference>
<dbReference type="InterPro" id="IPR020904">
    <property type="entry name" value="Sc_DH/Rdtase_CS"/>
</dbReference>
<protein>
    <submittedName>
        <fullName evidence="4">NADP-dependent 3-hydroxy acid dehydrogenase YdfG</fullName>
    </submittedName>
</protein>
<dbReference type="PRINTS" id="PR00081">
    <property type="entry name" value="GDHRDH"/>
</dbReference>